<comment type="subcellular location">
    <subcellularLocation>
        <location evidence="10">Cell membrane</location>
        <topology evidence="10">Peripheral membrane protein</topology>
        <orientation evidence="10">Cytoplasmic side</orientation>
    </subcellularLocation>
</comment>
<dbReference type="GO" id="GO:0051991">
    <property type="term" value="F:UDP-N-acetyl-D-glucosamine:N-acetylmuramoyl-L-alanyl-D-glutamyl-meso-2,6-diaminopimelyl-D-alanyl-D-alanine-diphosphoundecaprenol 4-beta-N-acetylglucosaminlytransferase activity"/>
    <property type="evidence" value="ECO:0007669"/>
    <property type="project" value="RHEA"/>
</dbReference>
<evidence type="ECO:0000256" key="3">
    <source>
        <dbReference type="ARBA" id="ARBA00022676"/>
    </source>
</evidence>
<accession>A0A410PWI1</accession>
<evidence type="ECO:0000256" key="2">
    <source>
        <dbReference type="ARBA" id="ARBA00022618"/>
    </source>
</evidence>
<evidence type="ECO:0000256" key="7">
    <source>
        <dbReference type="ARBA" id="ARBA00023136"/>
    </source>
</evidence>
<dbReference type="GO" id="GO:0051301">
    <property type="term" value="P:cell division"/>
    <property type="evidence" value="ECO:0007669"/>
    <property type="project" value="UniProtKB-KW"/>
</dbReference>
<feature type="binding site" evidence="10">
    <location>
        <position position="196"/>
    </location>
    <ligand>
        <name>UDP-N-acetyl-alpha-D-glucosamine</name>
        <dbReference type="ChEBI" id="CHEBI:57705"/>
    </ligand>
</feature>
<name>A0A410PWI1_9FIRM</name>
<keyword evidence="1 10" id="KW-1003">Cell membrane</keyword>
<dbReference type="AlphaFoldDB" id="A0A410PWI1"/>
<evidence type="ECO:0000256" key="10">
    <source>
        <dbReference type="HAMAP-Rule" id="MF_00033"/>
    </source>
</evidence>
<dbReference type="Pfam" id="PF03033">
    <property type="entry name" value="Glyco_transf_28"/>
    <property type="match status" value="1"/>
</dbReference>
<dbReference type="InterPro" id="IPR004276">
    <property type="entry name" value="GlycoTrans_28_N"/>
</dbReference>
<evidence type="ECO:0000256" key="1">
    <source>
        <dbReference type="ARBA" id="ARBA00022475"/>
    </source>
</evidence>
<dbReference type="RefSeq" id="WP_128746001.1">
    <property type="nucleotide sequence ID" value="NZ_CP035281.1"/>
</dbReference>
<dbReference type="UniPathway" id="UPA00219"/>
<keyword evidence="2 10" id="KW-0132">Cell division</keyword>
<protein>
    <recommendedName>
        <fullName evidence="10">UDP-N-acetylglucosamine--N-acetylmuramyl-(pentapeptide) pyrophosphoryl-undecaprenol N-acetylglucosamine transferase</fullName>
        <ecNumber evidence="10">2.4.1.227</ecNumber>
    </recommendedName>
    <alternativeName>
        <fullName evidence="10">Undecaprenyl-PP-MurNAc-pentapeptide-UDPGlcNAc GlcNAc transferase</fullName>
    </alternativeName>
</protein>
<evidence type="ECO:0000256" key="5">
    <source>
        <dbReference type="ARBA" id="ARBA00022960"/>
    </source>
</evidence>
<feature type="binding site" evidence="10">
    <location>
        <begin position="10"/>
        <end position="12"/>
    </location>
    <ligand>
        <name>UDP-N-acetyl-alpha-D-glucosamine</name>
        <dbReference type="ChEBI" id="CHEBI:57705"/>
    </ligand>
</feature>
<proteinExistence type="inferred from homology"/>
<dbReference type="GO" id="GO:0071555">
    <property type="term" value="P:cell wall organization"/>
    <property type="evidence" value="ECO:0007669"/>
    <property type="project" value="UniProtKB-KW"/>
</dbReference>
<comment type="pathway">
    <text evidence="10">Cell wall biogenesis; peptidoglycan biosynthesis.</text>
</comment>
<keyword evidence="5 10" id="KW-0133">Cell shape</keyword>
<dbReference type="KEGG" id="amij:EQM06_08800"/>
<feature type="binding site" evidence="10">
    <location>
        <begin position="273"/>
        <end position="278"/>
    </location>
    <ligand>
        <name>UDP-N-acetyl-alpha-D-glucosamine</name>
        <dbReference type="ChEBI" id="CHEBI:57705"/>
    </ligand>
</feature>
<feature type="domain" description="Glycosyl transferase family 28 C-terminal" evidence="12">
    <location>
        <begin position="190"/>
        <end position="349"/>
    </location>
</feature>
<dbReference type="OrthoDB" id="9808936at2"/>
<evidence type="ECO:0000256" key="8">
    <source>
        <dbReference type="ARBA" id="ARBA00023306"/>
    </source>
</evidence>
<keyword evidence="9 10" id="KW-0961">Cell wall biogenesis/degradation</keyword>
<dbReference type="Pfam" id="PF04101">
    <property type="entry name" value="Glyco_tran_28_C"/>
    <property type="match status" value="1"/>
</dbReference>
<evidence type="ECO:0000256" key="9">
    <source>
        <dbReference type="ARBA" id="ARBA00023316"/>
    </source>
</evidence>
<dbReference type="GO" id="GO:0050511">
    <property type="term" value="F:undecaprenyldiphospho-muramoylpentapeptide beta-N-acetylglucosaminyltransferase activity"/>
    <property type="evidence" value="ECO:0007669"/>
    <property type="project" value="UniProtKB-UniRule"/>
</dbReference>
<dbReference type="GO" id="GO:0005975">
    <property type="term" value="P:carbohydrate metabolic process"/>
    <property type="evidence" value="ECO:0007669"/>
    <property type="project" value="InterPro"/>
</dbReference>
<organism evidence="13 14">
    <name type="scientific">Aminipila luticellarii</name>
    <dbReference type="NCBI Taxonomy" id="2507160"/>
    <lineage>
        <taxon>Bacteria</taxon>
        <taxon>Bacillati</taxon>
        <taxon>Bacillota</taxon>
        <taxon>Clostridia</taxon>
        <taxon>Peptostreptococcales</taxon>
        <taxon>Anaerovoracaceae</taxon>
        <taxon>Aminipila</taxon>
    </lineage>
</organism>
<dbReference type="GO" id="GO:0009252">
    <property type="term" value="P:peptidoglycan biosynthetic process"/>
    <property type="evidence" value="ECO:0007669"/>
    <property type="project" value="UniProtKB-UniRule"/>
</dbReference>
<dbReference type="PANTHER" id="PTHR21015:SF22">
    <property type="entry name" value="GLYCOSYLTRANSFERASE"/>
    <property type="match status" value="1"/>
</dbReference>
<dbReference type="Gene3D" id="3.40.50.2000">
    <property type="entry name" value="Glycogen Phosphorylase B"/>
    <property type="match status" value="2"/>
</dbReference>
<feature type="binding site" evidence="10">
    <location>
        <position position="299"/>
    </location>
    <ligand>
        <name>UDP-N-acetyl-alpha-D-glucosamine</name>
        <dbReference type="ChEBI" id="CHEBI:57705"/>
    </ligand>
</feature>
<gene>
    <name evidence="10 13" type="primary">murG</name>
    <name evidence="13" type="ORF">EQM06_08800</name>
</gene>
<dbReference type="HAMAP" id="MF_00033">
    <property type="entry name" value="MurG"/>
    <property type="match status" value="1"/>
</dbReference>
<dbReference type="SUPFAM" id="SSF53756">
    <property type="entry name" value="UDP-Glycosyltransferase/glycogen phosphorylase"/>
    <property type="match status" value="1"/>
</dbReference>
<keyword evidence="14" id="KW-1185">Reference proteome</keyword>
<dbReference type="InterPro" id="IPR006009">
    <property type="entry name" value="GlcNAc_MurG"/>
</dbReference>
<dbReference type="GO" id="GO:0008360">
    <property type="term" value="P:regulation of cell shape"/>
    <property type="evidence" value="ECO:0007669"/>
    <property type="project" value="UniProtKB-KW"/>
</dbReference>
<comment type="similarity">
    <text evidence="10">Belongs to the glycosyltransferase 28 family. MurG subfamily.</text>
</comment>
<evidence type="ECO:0000259" key="12">
    <source>
        <dbReference type="Pfam" id="PF04101"/>
    </source>
</evidence>
<feature type="binding site" evidence="10">
    <location>
        <position position="124"/>
    </location>
    <ligand>
        <name>UDP-N-acetyl-alpha-D-glucosamine</name>
        <dbReference type="ChEBI" id="CHEBI:57705"/>
    </ligand>
</feature>
<dbReference type="PANTHER" id="PTHR21015">
    <property type="entry name" value="UDP-N-ACETYLGLUCOSAMINE--N-ACETYLMURAMYL-(PENTAPEPTIDE) PYROPHOSPHORYL-UNDECAPRENOL N-ACETYLGLUCOSAMINE TRANSFERASE 1"/>
    <property type="match status" value="1"/>
</dbReference>
<feature type="binding site" evidence="10">
    <location>
        <position position="254"/>
    </location>
    <ligand>
        <name>UDP-N-acetyl-alpha-D-glucosamine</name>
        <dbReference type="ChEBI" id="CHEBI:57705"/>
    </ligand>
</feature>
<dbReference type="InterPro" id="IPR007235">
    <property type="entry name" value="Glyco_trans_28_C"/>
</dbReference>
<feature type="binding site" evidence="10">
    <location>
        <position position="166"/>
    </location>
    <ligand>
        <name>UDP-N-acetyl-alpha-D-glucosamine</name>
        <dbReference type="ChEBI" id="CHEBI:57705"/>
    </ligand>
</feature>
<keyword evidence="8 10" id="KW-0131">Cell cycle</keyword>
<evidence type="ECO:0000256" key="6">
    <source>
        <dbReference type="ARBA" id="ARBA00022984"/>
    </source>
</evidence>
<evidence type="ECO:0000256" key="4">
    <source>
        <dbReference type="ARBA" id="ARBA00022679"/>
    </source>
</evidence>
<keyword evidence="7 10" id="KW-0472">Membrane</keyword>
<keyword evidence="6 10" id="KW-0573">Peptidoglycan synthesis</keyword>
<keyword evidence="3 10" id="KW-0328">Glycosyltransferase</keyword>
<dbReference type="Proteomes" id="UP000287601">
    <property type="component" value="Chromosome"/>
</dbReference>
<keyword evidence="4 10" id="KW-0808">Transferase</keyword>
<dbReference type="GO" id="GO:0005886">
    <property type="term" value="C:plasma membrane"/>
    <property type="evidence" value="ECO:0007669"/>
    <property type="project" value="UniProtKB-SubCell"/>
</dbReference>
<dbReference type="EMBL" id="CP035281">
    <property type="protein sequence ID" value="QAT43308.1"/>
    <property type="molecule type" value="Genomic_DNA"/>
</dbReference>
<comment type="catalytic activity">
    <reaction evidence="10">
        <text>di-trans,octa-cis-undecaprenyl diphospho-N-acetyl-alpha-D-muramoyl-L-alanyl-D-glutamyl-meso-2,6-diaminopimeloyl-D-alanyl-D-alanine + UDP-N-acetyl-alpha-D-glucosamine = di-trans,octa-cis-undecaprenyl diphospho-[N-acetyl-alpha-D-glucosaminyl-(1-&gt;4)]-N-acetyl-alpha-D-muramoyl-L-alanyl-D-glutamyl-meso-2,6-diaminopimeloyl-D-alanyl-D-alanine + UDP + H(+)</text>
        <dbReference type="Rhea" id="RHEA:31227"/>
        <dbReference type="ChEBI" id="CHEBI:15378"/>
        <dbReference type="ChEBI" id="CHEBI:57705"/>
        <dbReference type="ChEBI" id="CHEBI:58223"/>
        <dbReference type="ChEBI" id="CHEBI:61387"/>
        <dbReference type="ChEBI" id="CHEBI:61388"/>
        <dbReference type="EC" id="2.4.1.227"/>
    </reaction>
</comment>
<evidence type="ECO:0000259" key="11">
    <source>
        <dbReference type="Pfam" id="PF03033"/>
    </source>
</evidence>
<dbReference type="EC" id="2.4.1.227" evidence="10"/>
<comment type="function">
    <text evidence="10">Cell wall formation. Catalyzes the transfer of a GlcNAc subunit on undecaprenyl-pyrophosphoryl-MurNAc-pentapeptide (lipid intermediate I) to form undecaprenyl-pyrophosphoryl-MurNAc-(pentapeptide)GlcNAc (lipid intermediate II).</text>
</comment>
<dbReference type="NCBIfam" id="TIGR01133">
    <property type="entry name" value="murG"/>
    <property type="match status" value="1"/>
</dbReference>
<sequence length="364" mass="40385">MKVIMTGGGTGGHIYPAIAIAEKIKEKRPDADILFVGTKRGLEKDLVPQNGYPIKFVTVSGFNRKHIMKNVKVVKDLLKGSREAKKILKEFKPDIVIGTGGYVCGPVVRAAHKLGIRTFIHEQNAFPGMTNKMLEKYVENVFISFADAEKYFKHKEKLILSGNPVRRAFFDAVKTDSRRFIKEQEENFMLLCFGGSQGAGKINDVMIEVAENLNGIQNISLYFVTGNAYYDSILKTMEDRGFVNKGNIHIKKYISNMQDYLSAADLVISRSGALTVSEITVCGKASVLIPSPNVTGNHQYYNAKAVADKGGAVLMEEKELSSEALLKIVSHFKLNPQKLKDMERASQKSAPCEATKIIYEHLGI</sequence>
<evidence type="ECO:0000313" key="13">
    <source>
        <dbReference type="EMBL" id="QAT43308.1"/>
    </source>
</evidence>
<feature type="domain" description="Glycosyltransferase family 28 N-terminal" evidence="11">
    <location>
        <begin position="3"/>
        <end position="143"/>
    </location>
</feature>
<reference evidence="13 14" key="1">
    <citation type="submission" date="2019-01" db="EMBL/GenBank/DDBJ databases">
        <title>Draft genomes of a novel of Aminipila strains.</title>
        <authorList>
            <person name="Ma S."/>
        </authorList>
    </citation>
    <scope>NUCLEOTIDE SEQUENCE [LARGE SCALE GENOMIC DNA]</scope>
    <source>
        <strain evidence="14">JN-39</strain>
    </source>
</reference>
<dbReference type="CDD" id="cd03785">
    <property type="entry name" value="GT28_MurG"/>
    <property type="match status" value="1"/>
</dbReference>
<evidence type="ECO:0000313" key="14">
    <source>
        <dbReference type="Proteomes" id="UP000287601"/>
    </source>
</evidence>